<sequence>MSVKKILTWLGIAFLIFFVAFRPNSAADVFQSLGSTIGDIAQGFSEFFTSLVA</sequence>
<accession>A0AAE3W2J4</accession>
<organism evidence="1 2">
    <name type="scientific">Catenuloplanes indicus</name>
    <dbReference type="NCBI Taxonomy" id="137267"/>
    <lineage>
        <taxon>Bacteria</taxon>
        <taxon>Bacillati</taxon>
        <taxon>Actinomycetota</taxon>
        <taxon>Actinomycetes</taxon>
        <taxon>Micromonosporales</taxon>
        <taxon>Micromonosporaceae</taxon>
        <taxon>Catenuloplanes</taxon>
    </lineage>
</organism>
<evidence type="ECO:0000313" key="1">
    <source>
        <dbReference type="EMBL" id="MDQ0368346.1"/>
    </source>
</evidence>
<keyword evidence="1" id="KW-0012">Acyltransferase</keyword>
<proteinExistence type="predicted"/>
<dbReference type="AlphaFoldDB" id="A0AAE3W2J4"/>
<comment type="caution">
    <text evidence="1">The sequence shown here is derived from an EMBL/GenBank/DDBJ whole genome shotgun (WGS) entry which is preliminary data.</text>
</comment>
<dbReference type="EMBL" id="JAUSUZ010000001">
    <property type="protein sequence ID" value="MDQ0368346.1"/>
    <property type="molecule type" value="Genomic_DNA"/>
</dbReference>
<protein>
    <submittedName>
        <fullName evidence="1">Lauroyl/myristoyl acyltransferase</fullName>
    </submittedName>
</protein>
<evidence type="ECO:0000313" key="2">
    <source>
        <dbReference type="Proteomes" id="UP001240236"/>
    </source>
</evidence>
<dbReference type="GO" id="GO:0016746">
    <property type="term" value="F:acyltransferase activity"/>
    <property type="evidence" value="ECO:0007669"/>
    <property type="project" value="UniProtKB-KW"/>
</dbReference>
<dbReference type="Proteomes" id="UP001240236">
    <property type="component" value="Unassembled WGS sequence"/>
</dbReference>
<name>A0AAE3W2J4_9ACTN</name>
<keyword evidence="2" id="KW-1185">Reference proteome</keyword>
<keyword evidence="1" id="KW-0808">Transferase</keyword>
<reference evidence="1 2" key="1">
    <citation type="submission" date="2023-07" db="EMBL/GenBank/DDBJ databases">
        <title>Sequencing the genomes of 1000 actinobacteria strains.</title>
        <authorList>
            <person name="Klenk H.-P."/>
        </authorList>
    </citation>
    <scope>NUCLEOTIDE SEQUENCE [LARGE SCALE GENOMIC DNA]</scope>
    <source>
        <strain evidence="1 2">DSM 44709</strain>
    </source>
</reference>
<gene>
    <name evidence="1" type="ORF">J2S42_005015</name>
</gene>
<dbReference type="RefSeq" id="WP_306835363.1">
    <property type="nucleotide sequence ID" value="NZ_JAUSUZ010000001.1"/>
</dbReference>